<dbReference type="OrthoDB" id="10065076at2759"/>
<dbReference type="KEGG" id="shr:100922283"/>
<dbReference type="GeneID" id="100922283"/>
<feature type="compositionally biased region" description="Acidic residues" evidence="1">
    <location>
        <begin position="33"/>
        <end position="50"/>
    </location>
</feature>
<reference evidence="2" key="2">
    <citation type="submission" date="2025-08" db="UniProtKB">
        <authorList>
            <consortium name="Ensembl"/>
        </authorList>
    </citation>
    <scope>IDENTIFICATION</scope>
</reference>
<evidence type="ECO:0000313" key="2">
    <source>
        <dbReference type="Ensembl" id="ENSSHAP00000011374.2"/>
    </source>
</evidence>
<dbReference type="Pfam" id="PF15238">
    <property type="entry name" value="TEADIR3"/>
    <property type="match status" value="1"/>
</dbReference>
<feature type="compositionally biased region" description="Polar residues" evidence="1">
    <location>
        <begin position="64"/>
        <end position="84"/>
    </location>
</feature>
<evidence type="ECO:0000313" key="3">
    <source>
        <dbReference type="Proteomes" id="UP000007648"/>
    </source>
</evidence>
<dbReference type="Ensembl" id="ENSSHAT00000011470.2">
    <property type="protein sequence ID" value="ENSSHAP00000011374.2"/>
    <property type="gene ID" value="ENSSHAG00000009782.2"/>
</dbReference>
<proteinExistence type="predicted"/>
<dbReference type="GO" id="GO:0048546">
    <property type="term" value="P:digestive tract morphogenesis"/>
    <property type="evidence" value="ECO:0007669"/>
    <property type="project" value="Ensembl"/>
</dbReference>
<dbReference type="CTD" id="105371045"/>
<feature type="region of interest" description="Disordered" evidence="1">
    <location>
        <begin position="23"/>
        <end position="84"/>
    </location>
</feature>
<keyword evidence="3" id="KW-1185">Reference proteome</keyword>
<dbReference type="Proteomes" id="UP000007648">
    <property type="component" value="Unassembled WGS sequence"/>
</dbReference>
<evidence type="ECO:0000256" key="1">
    <source>
        <dbReference type="SAM" id="MobiDB-lite"/>
    </source>
</evidence>
<dbReference type="HOGENOM" id="CLU_1083910_0_0_1"/>
<reference evidence="2" key="3">
    <citation type="submission" date="2025-09" db="UniProtKB">
        <authorList>
            <consortium name="Ensembl"/>
        </authorList>
    </citation>
    <scope>IDENTIFICATION</scope>
</reference>
<gene>
    <name evidence="2" type="primary">PERCC1</name>
</gene>
<organism evidence="2 3">
    <name type="scientific">Sarcophilus harrisii</name>
    <name type="common">Tasmanian devil</name>
    <name type="synonym">Sarcophilus laniarius</name>
    <dbReference type="NCBI Taxonomy" id="9305"/>
    <lineage>
        <taxon>Eukaryota</taxon>
        <taxon>Metazoa</taxon>
        <taxon>Chordata</taxon>
        <taxon>Craniata</taxon>
        <taxon>Vertebrata</taxon>
        <taxon>Euteleostomi</taxon>
        <taxon>Mammalia</taxon>
        <taxon>Metatheria</taxon>
        <taxon>Dasyuromorphia</taxon>
        <taxon>Dasyuridae</taxon>
        <taxon>Sarcophilus</taxon>
    </lineage>
</organism>
<name>G3W7G9_SARHA</name>
<dbReference type="eggNOG" id="ENOG502S0FR">
    <property type="taxonomic scope" value="Eukaryota"/>
</dbReference>
<accession>G3W7G9</accession>
<dbReference type="InParanoid" id="G3W7G9"/>
<dbReference type="RefSeq" id="XP_031801632.1">
    <property type="nucleotide sequence ID" value="XM_031945772.1"/>
</dbReference>
<dbReference type="InterPro" id="IPR053819">
    <property type="entry name" value="TEADIR3_omega_loop"/>
</dbReference>
<dbReference type="GO" id="GO:0035883">
    <property type="term" value="P:enteroendocrine cell differentiation"/>
    <property type="evidence" value="ECO:0007669"/>
    <property type="project" value="Ensembl"/>
</dbReference>
<dbReference type="AlphaFoldDB" id="G3W7G9"/>
<reference evidence="2 3" key="1">
    <citation type="journal article" date="2011" name="Proc. Natl. Acad. Sci. U.S.A.">
        <title>Genetic diversity and population structure of the endangered marsupial Sarcophilus harrisii (Tasmanian devil).</title>
        <authorList>
            <person name="Miller W."/>
            <person name="Hayes V.M."/>
            <person name="Ratan A."/>
            <person name="Petersen D.C."/>
            <person name="Wittekindt N.E."/>
            <person name="Miller J."/>
            <person name="Walenz B."/>
            <person name="Knight J."/>
            <person name="Qi J."/>
            <person name="Zhao F."/>
            <person name="Wang Q."/>
            <person name="Bedoya-Reina O.C."/>
            <person name="Katiyar N."/>
            <person name="Tomsho L.P."/>
            <person name="Kasson L.M."/>
            <person name="Hardie R.A."/>
            <person name="Woodbridge P."/>
            <person name="Tindall E.A."/>
            <person name="Bertelsen M.F."/>
            <person name="Dixon D."/>
            <person name="Pyecroft S."/>
            <person name="Helgen K.M."/>
            <person name="Lesk A.M."/>
            <person name="Pringle T.H."/>
            <person name="Patterson N."/>
            <person name="Zhang Y."/>
            <person name="Kreiss A."/>
            <person name="Woods G.M."/>
            <person name="Jones M.E."/>
            <person name="Schuster S.C."/>
        </authorList>
    </citation>
    <scope>NUCLEOTIDE SEQUENCE [LARGE SCALE GENOMIC DNA]</scope>
</reference>
<dbReference type="GeneTree" id="ENSGT00390000002827"/>
<protein>
    <submittedName>
        <fullName evidence="2">Proline and glutamate rich with coiled coil 1</fullName>
    </submittedName>
</protein>
<sequence length="279" mass="31465">MAAGVIRNLCDFRLQAAFHQPFLPTSGHRDPDFPETSEEEEEDGEEEEEGEKLGDNLELAGSNPGCQRSDQNLITGPTRSSPSSAEMTLQLLRFSELISCDIQKYFGQKTKDDDPDACNIYEDCRPPGKSARELYYADLMQIVQSGDQEDEDTDVVGLPKGLDCPARFISSRDRSQKLGPLVELFEYGLCQYARQRVSDSRRLRLEKKYGHITPMHKRKLPQSFWKEPAPSSLCLLNTSTPDFSDLLANWTSDVAQELHGVGGRELDRQALEMDQLEEV</sequence>